<comment type="caution">
    <text evidence="1">The sequence shown here is derived from an EMBL/GenBank/DDBJ whole genome shotgun (WGS) entry which is preliminary data.</text>
</comment>
<evidence type="ECO:0000313" key="1">
    <source>
        <dbReference type="EMBL" id="RVD89089.1"/>
    </source>
</evidence>
<organism evidence="1 2">
    <name type="scientific">Arthrobotrys flagrans</name>
    <name type="common">Nematode-trapping fungus</name>
    <name type="synonym">Trichothecium flagrans</name>
    <dbReference type="NCBI Taxonomy" id="97331"/>
    <lineage>
        <taxon>Eukaryota</taxon>
        <taxon>Fungi</taxon>
        <taxon>Dikarya</taxon>
        <taxon>Ascomycota</taxon>
        <taxon>Pezizomycotina</taxon>
        <taxon>Orbiliomycetes</taxon>
        <taxon>Orbiliales</taxon>
        <taxon>Orbiliaceae</taxon>
        <taxon>Arthrobotrys</taxon>
    </lineage>
</organism>
<proteinExistence type="predicted"/>
<dbReference type="EMBL" id="SAEB01000001">
    <property type="protein sequence ID" value="RVD89089.1"/>
    <property type="molecule type" value="Genomic_DNA"/>
</dbReference>
<reference evidence="1 2" key="1">
    <citation type="submission" date="2019-01" db="EMBL/GenBank/DDBJ databases">
        <title>Intercellular communication is required for trap formation in the nematode-trapping fungus Duddingtonia flagrans.</title>
        <authorList>
            <person name="Youssar L."/>
            <person name="Wernet V."/>
            <person name="Hensel N."/>
            <person name="Hildebrandt H.-G."/>
            <person name="Fischer R."/>
        </authorList>
    </citation>
    <scope>NUCLEOTIDE SEQUENCE [LARGE SCALE GENOMIC DNA]</scope>
    <source>
        <strain evidence="1 2">CBS H-5679</strain>
    </source>
</reference>
<gene>
    <name evidence="1" type="ORF">DFL_000111</name>
</gene>
<name>A0A437ACU1_ARTFL</name>
<evidence type="ECO:0000313" key="2">
    <source>
        <dbReference type="Proteomes" id="UP000283090"/>
    </source>
</evidence>
<dbReference type="RefSeq" id="XP_067494633.1">
    <property type="nucleotide sequence ID" value="XM_067629681.1"/>
</dbReference>
<dbReference type="GeneID" id="93582422"/>
<protein>
    <submittedName>
        <fullName evidence="1">Uncharacterized protein</fullName>
    </submittedName>
</protein>
<dbReference type="VEuPathDB" id="FungiDB:DFL_000111"/>
<dbReference type="AlphaFoldDB" id="A0A437ACU1"/>
<keyword evidence="2" id="KW-1185">Reference proteome</keyword>
<dbReference type="Proteomes" id="UP000283090">
    <property type="component" value="Unassembled WGS sequence"/>
</dbReference>
<sequence length="201" mass="22126">MIEAPARELFLSGYRSFAREENKKIWAEVEKAVESASSRLAIGSKSGLAATPVLQHGPIRGRTNLVRKSIPVLFVQAKTGRHVGRQDSISRDMRRTHVQIRITSGCFVPYCRTGTTGSPTMDWSFAAIDKTASWLVRTRTPQILLHECHSSGVFRLPGLPLTFIQSVAIFGAIHGCRFPFDLQGTGARAAESDSFLELIVS</sequence>
<accession>A0A437ACU1</accession>